<sequence length="188" mass="19714">MDNVIGQIDRALDMTGAIVIAAVDGDRLAAPTPCQDWDVHAVLNHAVGNMHRFAAGVSGTDAGAGLEDDWLGIDPQGAFAAAAEVDRAAWHRPDALTGTVRMALGELPGPAAAMVHLTEVVAHGVDIALAIDRPDLADDELCAELLTTMHAMGGLDGFRKPGIFDDEVTVPAEAPAHRRLLGYLGRAW</sequence>
<evidence type="ECO:0000313" key="2">
    <source>
        <dbReference type="EMBL" id="WUV48875.1"/>
    </source>
</evidence>
<dbReference type="NCBIfam" id="TIGR03083">
    <property type="entry name" value="maleylpyruvate isomerase family mycothiol-dependent enzyme"/>
    <property type="match status" value="1"/>
</dbReference>
<name>A0ABZ1Z478_9NOCA</name>
<dbReference type="Gene3D" id="1.20.120.450">
    <property type="entry name" value="dinb family like domain"/>
    <property type="match status" value="1"/>
</dbReference>
<evidence type="ECO:0000313" key="3">
    <source>
        <dbReference type="Proteomes" id="UP001432062"/>
    </source>
</evidence>
<organism evidence="2 3">
    <name type="scientific">Nocardia vinacea</name>
    <dbReference type="NCBI Taxonomy" id="96468"/>
    <lineage>
        <taxon>Bacteria</taxon>
        <taxon>Bacillati</taxon>
        <taxon>Actinomycetota</taxon>
        <taxon>Actinomycetes</taxon>
        <taxon>Mycobacteriales</taxon>
        <taxon>Nocardiaceae</taxon>
        <taxon>Nocardia</taxon>
    </lineage>
</organism>
<accession>A0ABZ1Z478</accession>
<dbReference type="InterPro" id="IPR017517">
    <property type="entry name" value="Maleyloyr_isom"/>
</dbReference>
<dbReference type="InterPro" id="IPR024344">
    <property type="entry name" value="MDMPI_metal-binding"/>
</dbReference>
<dbReference type="EMBL" id="CP109441">
    <property type="protein sequence ID" value="WUV48875.1"/>
    <property type="molecule type" value="Genomic_DNA"/>
</dbReference>
<dbReference type="SUPFAM" id="SSF109854">
    <property type="entry name" value="DinB/YfiT-like putative metalloenzymes"/>
    <property type="match status" value="1"/>
</dbReference>
<protein>
    <submittedName>
        <fullName evidence="2">TIGR03086 family metal-binding protein</fullName>
    </submittedName>
</protein>
<dbReference type="InterPro" id="IPR017520">
    <property type="entry name" value="CHP03086"/>
</dbReference>
<keyword evidence="3" id="KW-1185">Reference proteome</keyword>
<dbReference type="InterPro" id="IPR034660">
    <property type="entry name" value="DinB/YfiT-like"/>
</dbReference>
<dbReference type="Proteomes" id="UP001432062">
    <property type="component" value="Chromosome"/>
</dbReference>
<feature type="domain" description="Mycothiol-dependent maleylpyruvate isomerase metal-binding" evidence="1">
    <location>
        <begin position="19"/>
        <end position="128"/>
    </location>
</feature>
<dbReference type="NCBIfam" id="TIGR03086">
    <property type="entry name" value="TIGR03086 family metal-binding protein"/>
    <property type="match status" value="1"/>
</dbReference>
<proteinExistence type="predicted"/>
<dbReference type="Pfam" id="PF11716">
    <property type="entry name" value="MDMPI_N"/>
    <property type="match status" value="1"/>
</dbReference>
<evidence type="ECO:0000259" key="1">
    <source>
        <dbReference type="Pfam" id="PF11716"/>
    </source>
</evidence>
<reference evidence="2" key="1">
    <citation type="submission" date="2022-10" db="EMBL/GenBank/DDBJ databases">
        <title>The complete genomes of actinobacterial strains from the NBC collection.</title>
        <authorList>
            <person name="Joergensen T.S."/>
            <person name="Alvarez Arevalo M."/>
            <person name="Sterndorff E.B."/>
            <person name="Faurdal D."/>
            <person name="Vuksanovic O."/>
            <person name="Mourched A.-S."/>
            <person name="Charusanti P."/>
            <person name="Shaw S."/>
            <person name="Blin K."/>
            <person name="Weber T."/>
        </authorList>
    </citation>
    <scope>NUCLEOTIDE SEQUENCE</scope>
    <source>
        <strain evidence="2">NBC_01482</strain>
    </source>
</reference>
<dbReference type="RefSeq" id="WP_327093667.1">
    <property type="nucleotide sequence ID" value="NZ_CP109149.1"/>
</dbReference>
<gene>
    <name evidence="2" type="ORF">OG563_12170</name>
</gene>